<dbReference type="EMBL" id="ANIK01000081">
    <property type="protein sequence ID" value="EMJ92636.1"/>
    <property type="molecule type" value="Genomic_DNA"/>
</dbReference>
<evidence type="ECO:0000259" key="1">
    <source>
        <dbReference type="PROSITE" id="PS51186"/>
    </source>
</evidence>
<dbReference type="Proteomes" id="UP000011988">
    <property type="component" value="Unassembled WGS sequence"/>
</dbReference>
<dbReference type="Gene3D" id="3.40.630.30">
    <property type="match status" value="1"/>
</dbReference>
<proteinExistence type="predicted"/>
<comment type="caution">
    <text evidence="2">The sequence shown here is derived from an EMBL/GenBank/DDBJ whole genome shotgun (WGS) entry which is preliminary data.</text>
</comment>
<evidence type="ECO:0000313" key="2">
    <source>
        <dbReference type="EMBL" id="EMJ92636.1"/>
    </source>
</evidence>
<dbReference type="InterPro" id="IPR016181">
    <property type="entry name" value="Acyl_CoA_acyltransferase"/>
</dbReference>
<organism evidence="2 3">
    <name type="scientific">Leptospira alstonii serovar Sichuan str. 79601</name>
    <dbReference type="NCBI Taxonomy" id="1218565"/>
    <lineage>
        <taxon>Bacteria</taxon>
        <taxon>Pseudomonadati</taxon>
        <taxon>Spirochaetota</taxon>
        <taxon>Spirochaetia</taxon>
        <taxon>Leptospirales</taxon>
        <taxon>Leptospiraceae</taxon>
        <taxon>Leptospira</taxon>
    </lineage>
</organism>
<dbReference type="PANTHER" id="PTHR43792">
    <property type="entry name" value="GNAT FAMILY, PUTATIVE (AFU_ORTHOLOGUE AFUA_3G00765)-RELATED-RELATED"/>
    <property type="match status" value="1"/>
</dbReference>
<feature type="domain" description="N-acetyltransferase" evidence="1">
    <location>
        <begin position="1"/>
        <end position="114"/>
    </location>
</feature>
<dbReference type="PROSITE" id="PS51186">
    <property type="entry name" value="GNAT"/>
    <property type="match status" value="1"/>
</dbReference>
<sequence>MFFETKQTKEWVGFTGFLNVSFEASFTPAVEIGWRLNFSFWNRGYATEAASTCLHYGFERLGFPKVVSFTSVLNTRSQSVMKRIGLKEIGFFRHPNLPSEHTLSEHVLYQIANPNELRPVRFPFFKLNR</sequence>
<dbReference type="PATRIC" id="fig|1218565.3.peg.3468"/>
<dbReference type="Pfam" id="PF13302">
    <property type="entry name" value="Acetyltransf_3"/>
    <property type="match status" value="1"/>
</dbReference>
<protein>
    <submittedName>
        <fullName evidence="2">Toxin-antitoxin system, toxin component, GNAT domain protein</fullName>
    </submittedName>
</protein>
<dbReference type="GO" id="GO:0016747">
    <property type="term" value="F:acyltransferase activity, transferring groups other than amino-acyl groups"/>
    <property type="evidence" value="ECO:0007669"/>
    <property type="project" value="InterPro"/>
</dbReference>
<dbReference type="InterPro" id="IPR051531">
    <property type="entry name" value="N-acetyltransferase"/>
</dbReference>
<reference evidence="2 3" key="1">
    <citation type="submission" date="2013-01" db="EMBL/GenBank/DDBJ databases">
        <authorList>
            <person name="Harkins D.M."/>
            <person name="Durkin A.S."/>
            <person name="Brinkac L.M."/>
            <person name="Haft D.H."/>
            <person name="Selengut J.D."/>
            <person name="Sanka R."/>
            <person name="DePew J."/>
            <person name="Purushe J."/>
            <person name="Galloway R.L."/>
            <person name="Vinetz J.M."/>
            <person name="Sutton G.G."/>
            <person name="Nierman W.C."/>
            <person name="Fouts D.E."/>
        </authorList>
    </citation>
    <scope>NUCLEOTIDE SEQUENCE [LARGE SCALE GENOMIC DNA]</scope>
    <source>
        <strain evidence="2 3">79601</strain>
    </source>
</reference>
<evidence type="ECO:0000313" key="3">
    <source>
        <dbReference type="Proteomes" id="UP000011988"/>
    </source>
</evidence>
<dbReference type="OrthoDB" id="9798081at2"/>
<name>M6CQ32_9LEPT</name>
<gene>
    <name evidence="2" type="ORF">LEP1GSC194_3391</name>
</gene>
<dbReference type="InterPro" id="IPR000182">
    <property type="entry name" value="GNAT_dom"/>
</dbReference>
<accession>M6CQ32</accession>
<dbReference type="SUPFAM" id="SSF55729">
    <property type="entry name" value="Acyl-CoA N-acyltransferases (Nat)"/>
    <property type="match status" value="1"/>
</dbReference>
<dbReference type="AlphaFoldDB" id="M6CQ32"/>
<dbReference type="PANTHER" id="PTHR43792:SF1">
    <property type="entry name" value="N-ACETYLTRANSFERASE DOMAIN-CONTAINING PROTEIN"/>
    <property type="match status" value="1"/>
</dbReference>